<gene>
    <name evidence="1" type="ORF">AVEN_244172_1</name>
</gene>
<organism evidence="1 2">
    <name type="scientific">Araneus ventricosus</name>
    <name type="common">Orbweaver spider</name>
    <name type="synonym">Epeira ventricosa</name>
    <dbReference type="NCBI Taxonomy" id="182803"/>
    <lineage>
        <taxon>Eukaryota</taxon>
        <taxon>Metazoa</taxon>
        <taxon>Ecdysozoa</taxon>
        <taxon>Arthropoda</taxon>
        <taxon>Chelicerata</taxon>
        <taxon>Arachnida</taxon>
        <taxon>Araneae</taxon>
        <taxon>Araneomorphae</taxon>
        <taxon>Entelegynae</taxon>
        <taxon>Araneoidea</taxon>
        <taxon>Araneidae</taxon>
        <taxon>Araneus</taxon>
    </lineage>
</organism>
<name>A0A4Y2GCK5_ARAVE</name>
<sequence>MRSVSAFLVVREPWKWVGTMMMEEGGGKGIDGNFSTRYHTHRFKNQSKLEMRITFQPLTSKSEVLNLWYAPLGVQDLSFRGTRREECVDQLERLWSFVCSASWKAGELRAIESAVTVIISDFLTVCVAKSESAVTVIISELLSVCDVNLLPVLRVS</sequence>
<proteinExistence type="predicted"/>
<dbReference type="EMBL" id="BGPR01001324">
    <property type="protein sequence ID" value="GBM51121.1"/>
    <property type="molecule type" value="Genomic_DNA"/>
</dbReference>
<accession>A0A4Y2GCK5</accession>
<keyword evidence="2" id="KW-1185">Reference proteome</keyword>
<dbReference type="AlphaFoldDB" id="A0A4Y2GCK5"/>
<reference evidence="1 2" key="1">
    <citation type="journal article" date="2019" name="Sci. Rep.">
        <title>Orb-weaving spider Araneus ventricosus genome elucidates the spidroin gene catalogue.</title>
        <authorList>
            <person name="Kono N."/>
            <person name="Nakamura H."/>
            <person name="Ohtoshi R."/>
            <person name="Moran D.A.P."/>
            <person name="Shinohara A."/>
            <person name="Yoshida Y."/>
            <person name="Fujiwara M."/>
            <person name="Mori M."/>
            <person name="Tomita M."/>
            <person name="Arakawa K."/>
        </authorList>
    </citation>
    <scope>NUCLEOTIDE SEQUENCE [LARGE SCALE GENOMIC DNA]</scope>
</reference>
<evidence type="ECO:0000313" key="1">
    <source>
        <dbReference type="EMBL" id="GBM51121.1"/>
    </source>
</evidence>
<protein>
    <submittedName>
        <fullName evidence="1">Uncharacterized protein</fullName>
    </submittedName>
</protein>
<evidence type="ECO:0000313" key="2">
    <source>
        <dbReference type="Proteomes" id="UP000499080"/>
    </source>
</evidence>
<comment type="caution">
    <text evidence="1">The sequence shown here is derived from an EMBL/GenBank/DDBJ whole genome shotgun (WGS) entry which is preliminary data.</text>
</comment>
<dbReference type="Proteomes" id="UP000499080">
    <property type="component" value="Unassembled WGS sequence"/>
</dbReference>